<dbReference type="AlphaFoldDB" id="U2TWZ7"/>
<dbReference type="RefSeq" id="WP_021724882.1">
    <property type="nucleotide sequence ID" value="NZ_AWEZ01000004.1"/>
</dbReference>
<keyword evidence="6" id="KW-1185">Reference proteome</keyword>
<organism evidence="5 6">
    <name type="scientific">Olsenella profusa F0195</name>
    <dbReference type="NCBI Taxonomy" id="1125712"/>
    <lineage>
        <taxon>Bacteria</taxon>
        <taxon>Bacillati</taxon>
        <taxon>Actinomycetota</taxon>
        <taxon>Coriobacteriia</taxon>
        <taxon>Coriobacteriales</taxon>
        <taxon>Atopobiaceae</taxon>
        <taxon>Olsenella</taxon>
    </lineage>
</organism>
<evidence type="ECO:0000313" key="6">
    <source>
        <dbReference type="Proteomes" id="UP000016638"/>
    </source>
</evidence>
<dbReference type="PATRIC" id="fig|1125712.3.peg.72"/>
<keyword evidence="2 4" id="KW-0808">Transferase</keyword>
<dbReference type="Proteomes" id="UP000016638">
    <property type="component" value="Unassembled WGS sequence"/>
</dbReference>
<dbReference type="STRING" id="1125712.HMPREF1316_2224"/>
<name>U2TWZ7_9ACTN</name>
<dbReference type="OrthoDB" id="9774290at2"/>
<dbReference type="GO" id="GO:0031388">
    <property type="term" value="P:organic acid phosphorylation"/>
    <property type="evidence" value="ECO:0007669"/>
    <property type="project" value="UniProtKB-UniRule"/>
</dbReference>
<proteinExistence type="inferred from homology"/>
<protein>
    <submittedName>
        <fullName evidence="5">Glycerate kinase</fullName>
        <ecNumber evidence="5">2.7.1.31</ecNumber>
    </submittedName>
</protein>
<evidence type="ECO:0000256" key="1">
    <source>
        <dbReference type="ARBA" id="ARBA00006284"/>
    </source>
</evidence>
<dbReference type="SUPFAM" id="SSF110738">
    <property type="entry name" value="Glycerate kinase I"/>
    <property type="match status" value="1"/>
</dbReference>
<accession>U2TWZ7</accession>
<comment type="caution">
    <text evidence="5">The sequence shown here is derived from an EMBL/GenBank/DDBJ whole genome shotgun (WGS) entry which is preliminary data.</text>
</comment>
<dbReference type="Pfam" id="PF02595">
    <property type="entry name" value="Gly_kinase"/>
    <property type="match status" value="1"/>
</dbReference>
<keyword evidence="3 4" id="KW-0418">Kinase</keyword>
<evidence type="ECO:0000256" key="3">
    <source>
        <dbReference type="ARBA" id="ARBA00022777"/>
    </source>
</evidence>
<dbReference type="InterPro" id="IPR004381">
    <property type="entry name" value="Glycerate_kinase"/>
</dbReference>
<evidence type="ECO:0000313" key="5">
    <source>
        <dbReference type="EMBL" id="ERL10795.1"/>
    </source>
</evidence>
<dbReference type="eggNOG" id="COG1929">
    <property type="taxonomic scope" value="Bacteria"/>
</dbReference>
<dbReference type="InterPro" id="IPR018193">
    <property type="entry name" value="Glyc_kinase_flavodox-like_fold"/>
</dbReference>
<reference evidence="5 6" key="1">
    <citation type="submission" date="2013-08" db="EMBL/GenBank/DDBJ databases">
        <authorList>
            <person name="Durkin A.S."/>
            <person name="Haft D.R."/>
            <person name="McCorrison J."/>
            <person name="Torralba M."/>
            <person name="Gillis M."/>
            <person name="Haft D.H."/>
            <person name="Methe B."/>
            <person name="Sutton G."/>
            <person name="Nelson K.E."/>
        </authorList>
    </citation>
    <scope>NUCLEOTIDE SEQUENCE [LARGE SCALE GENOMIC DNA]</scope>
    <source>
        <strain evidence="5 6">F0195</strain>
    </source>
</reference>
<dbReference type="InterPro" id="IPR018197">
    <property type="entry name" value="Glycerate_kinase_RE-like"/>
</dbReference>
<dbReference type="InterPro" id="IPR036129">
    <property type="entry name" value="Glycerate_kinase_sf"/>
</dbReference>
<dbReference type="Gene3D" id="3.40.50.10350">
    <property type="entry name" value="Glycerate kinase, domain 1"/>
    <property type="match status" value="1"/>
</dbReference>
<dbReference type="EC" id="2.7.1.31" evidence="5"/>
<gene>
    <name evidence="5" type="ORF">HMPREF1316_2224</name>
</gene>
<dbReference type="Gene3D" id="3.90.1510.10">
    <property type="entry name" value="Glycerate kinase, domain 2"/>
    <property type="match status" value="1"/>
</dbReference>
<sequence>MASLNVIVASDSFKGSASSRRVNDYIAEGILRVTPDARVTRCPIADGGEGTMDALISARGGRVCSVRVTGPLGADVTAHYGFIEEERTAVIEMAEASGITLIEQTAINALCASTRGVGEVILDALDRGAEHMYVGLGGSATSDGGMGMAKALGVRFLAADGGEVTDGLAGLSELHAIDITGVDDRVRQAEFIALTDVFNPLAGRRGAVYVYGPQKGIAKDDLPIVDAWMENYGYLLKRDVRSDAADVAGSGAAGGLGAALIALCEARVVSGIDFVLDAIGIEEDMRDCDLVVTGEGRMDSQSANGKAPVGVARIARQHGVPVVAIVGSRADDLGAIYREGIGLVIPTTTEPATLEECLARVAVSIPLAGESAMRAFLLGRTPIPVP</sequence>
<evidence type="ECO:0000256" key="2">
    <source>
        <dbReference type="ARBA" id="ARBA00022679"/>
    </source>
</evidence>
<evidence type="ECO:0000256" key="4">
    <source>
        <dbReference type="PIRNR" id="PIRNR006078"/>
    </source>
</evidence>
<comment type="similarity">
    <text evidence="1 4">Belongs to the glycerate kinase type-1 family.</text>
</comment>
<dbReference type="PANTHER" id="PTHR21599:SF0">
    <property type="entry name" value="GLYCERATE KINASE"/>
    <property type="match status" value="1"/>
</dbReference>
<dbReference type="PANTHER" id="PTHR21599">
    <property type="entry name" value="GLYCERATE KINASE"/>
    <property type="match status" value="1"/>
</dbReference>
<dbReference type="EMBL" id="AWEZ01000004">
    <property type="protein sequence ID" value="ERL10795.1"/>
    <property type="molecule type" value="Genomic_DNA"/>
</dbReference>
<dbReference type="NCBIfam" id="TIGR00045">
    <property type="entry name" value="glycerate kinase"/>
    <property type="match status" value="1"/>
</dbReference>
<dbReference type="PIRSF" id="PIRSF006078">
    <property type="entry name" value="GlxK"/>
    <property type="match status" value="1"/>
</dbReference>
<dbReference type="GO" id="GO:0008887">
    <property type="term" value="F:glycerate kinase activity"/>
    <property type="evidence" value="ECO:0007669"/>
    <property type="project" value="UniProtKB-UniRule"/>
</dbReference>